<dbReference type="PANTHER" id="PTHR38467">
    <property type="match status" value="1"/>
</dbReference>
<dbReference type="Gene3D" id="3.40.50.300">
    <property type="entry name" value="P-loop containing nucleotide triphosphate hydrolases"/>
    <property type="match status" value="1"/>
</dbReference>
<feature type="domain" description="TraG P-loop" evidence="1">
    <location>
        <begin position="382"/>
        <end position="786"/>
    </location>
</feature>
<dbReference type="NCBIfam" id="TIGR03783">
    <property type="entry name" value="Bac_Flav_CT_G"/>
    <property type="match status" value="1"/>
</dbReference>
<sequence length="814" mass="92708">MKSKKFTVPYIGIDRHTHDVLYHESGDHAVLIRLTNPVLQYAADLDAYTAFHYVFSNIIKLLGSGYTLQKLDIFALKKFSGRGSSDFLSQKYNEAFEGREYRDITTYLTITRDVRRSAFFTYEEKDFKAFERNITKVVALLESKGFTPQVLDQAQIKALIGRLLAFNFSGGAYGLNNFSASDEGLKIGARTVKSVSLVDIDEINFPSSITPHTEINLGYPLPVDLMHFLHKVPATDCLVYNQVIQIPDQRAEIGKLTAKRKRHTSMPDPANDLAVADIDRVLADIAKDNQLLVHSHYNILVSASGQHIDRAVNYIESALFSLGIIPSHNAYNQMELFRCMLPGNASELKAYDTFQTTSDAALCLLFKEGLLKDEESGFQVFFSDRQGIPVAVDTSDMPIQTNRMNNRNKFVLGPSGSGKSFFMNHLIRQYALQDTDVILVDTGHSYSGLCAYYGGKYITYSEEEPITMNPFRINREEYNEEKREFLKSLVCLLWKGADGTVTQIEDSVLSSVVAAYYEDFYQQERESAYLCFQSFYDFSIEKIGQITQSEAIPFDSTSYRFILKKFCLGGEYGQILNNAVDSALFDEKFIVFEIDAIKEHKILFPITTIIIMDVFLQKMRHKKNRKALIIEEAWKAIASPLMAGYILYVYKTVRKFWGEAVVVTQELDDIIGNAVVKNSIINNSDTVCLLDQTKFRDNFDEIAALLSLSQVEQKKIFTINKLDNTAGRGRFKEVYIKRGATGEVYGVEVSLYEYLTFTTERREKEALQVYIGRYPTYRQALELFVRDLHDSGLKLSEFTNLIHRRSHEEIPVLH</sequence>
<dbReference type="AlphaFoldDB" id="A0A1I7KPC1"/>
<dbReference type="STRING" id="388950.GCA_001611675_04125"/>
<accession>A0A1I7KPC1</accession>
<reference evidence="3" key="1">
    <citation type="submission" date="2016-10" db="EMBL/GenBank/DDBJ databases">
        <authorList>
            <person name="Varghese N."/>
        </authorList>
    </citation>
    <scope>NUCLEOTIDE SEQUENCE [LARGE SCALE GENOMIC DNA]</scope>
    <source>
        <strain evidence="3">DSM 18820</strain>
    </source>
</reference>
<protein>
    <submittedName>
        <fullName evidence="2">Bacteroides conjugation system ATPase, TraG family</fullName>
    </submittedName>
</protein>
<dbReference type="Gene3D" id="1.10.8.730">
    <property type="match status" value="1"/>
</dbReference>
<gene>
    <name evidence="2" type="ORF">SAMN04487941_3940</name>
</gene>
<dbReference type="InterPro" id="IPR043964">
    <property type="entry name" value="P-loop_TraG"/>
</dbReference>
<dbReference type="PANTHER" id="PTHR38467:SF1">
    <property type="entry name" value="CONJUGATIVE TRANSFER: ASSEMBLY"/>
    <property type="match status" value="1"/>
</dbReference>
<evidence type="ECO:0000259" key="1">
    <source>
        <dbReference type="Pfam" id="PF19044"/>
    </source>
</evidence>
<dbReference type="OrthoDB" id="596266at2"/>
<dbReference type="EMBL" id="FPCA01000007">
    <property type="protein sequence ID" value="SFU99278.1"/>
    <property type="molecule type" value="Genomic_DNA"/>
</dbReference>
<dbReference type="InterPro" id="IPR053155">
    <property type="entry name" value="F-pilin_assembly_TraC"/>
</dbReference>
<evidence type="ECO:0000313" key="3">
    <source>
        <dbReference type="Proteomes" id="UP000182491"/>
    </source>
</evidence>
<dbReference type="InterPro" id="IPR022509">
    <property type="entry name" value="Conjugation_ATPase_TraG"/>
</dbReference>
<proteinExistence type="predicted"/>
<dbReference type="Proteomes" id="UP000182491">
    <property type="component" value="Unassembled WGS sequence"/>
</dbReference>
<dbReference type="Pfam" id="PF19044">
    <property type="entry name" value="P-loop_TraG"/>
    <property type="match status" value="1"/>
</dbReference>
<dbReference type="SUPFAM" id="SSF52540">
    <property type="entry name" value="P-loop containing nucleoside triphosphate hydrolases"/>
    <property type="match status" value="1"/>
</dbReference>
<keyword evidence="3" id="KW-1185">Reference proteome</keyword>
<evidence type="ECO:0000313" key="2">
    <source>
        <dbReference type="EMBL" id="SFU99278.1"/>
    </source>
</evidence>
<dbReference type="RefSeq" id="WP_068840341.1">
    <property type="nucleotide sequence ID" value="NZ_BMXC01000008.1"/>
</dbReference>
<dbReference type="InterPro" id="IPR027417">
    <property type="entry name" value="P-loop_NTPase"/>
</dbReference>
<name>A0A1I7KPC1_9BACT</name>
<organism evidence="2 3">
    <name type="scientific">Pontibacter akesuensis</name>
    <dbReference type="NCBI Taxonomy" id="388950"/>
    <lineage>
        <taxon>Bacteria</taxon>
        <taxon>Pseudomonadati</taxon>
        <taxon>Bacteroidota</taxon>
        <taxon>Cytophagia</taxon>
        <taxon>Cytophagales</taxon>
        <taxon>Hymenobacteraceae</taxon>
        <taxon>Pontibacter</taxon>
    </lineage>
</organism>